<feature type="region of interest" description="Disordered" evidence="2">
    <location>
        <begin position="1847"/>
        <end position="1879"/>
    </location>
</feature>
<reference evidence="4" key="1">
    <citation type="submission" date="2021-01" db="EMBL/GenBank/DDBJ databases">
        <authorList>
            <person name="Corre E."/>
            <person name="Pelletier E."/>
            <person name="Niang G."/>
            <person name="Scheremetjew M."/>
            <person name="Finn R."/>
            <person name="Kale V."/>
            <person name="Holt S."/>
            <person name="Cochrane G."/>
            <person name="Meng A."/>
            <person name="Brown T."/>
            <person name="Cohen L."/>
        </authorList>
    </citation>
    <scope>NUCLEOTIDE SEQUENCE</scope>
    <source>
        <strain evidence="4">GSO104</strain>
    </source>
</reference>
<feature type="compositionally biased region" description="Basic and acidic residues" evidence="2">
    <location>
        <begin position="1081"/>
        <end position="1094"/>
    </location>
</feature>
<dbReference type="EMBL" id="HBNS01025155">
    <property type="protein sequence ID" value="CAE4616617.1"/>
    <property type="molecule type" value="Transcribed_RNA"/>
</dbReference>
<dbReference type="PANTHER" id="PTHR23346:SF19">
    <property type="entry name" value="PROTEASOME ADAPTER AND SCAFFOLD PROTEIN ECM29"/>
    <property type="match status" value="1"/>
</dbReference>
<feature type="region of interest" description="Disordered" evidence="2">
    <location>
        <begin position="1073"/>
        <end position="1100"/>
    </location>
</feature>
<feature type="region of interest" description="Disordered" evidence="2">
    <location>
        <begin position="48"/>
        <end position="88"/>
    </location>
</feature>
<name>A0A7S4RJX8_9STRA</name>
<dbReference type="PANTHER" id="PTHR23346">
    <property type="entry name" value="TRANSLATIONAL ACTIVATOR GCN1-RELATED"/>
    <property type="match status" value="1"/>
</dbReference>
<organism evidence="4">
    <name type="scientific">Ditylum brightwellii</name>
    <dbReference type="NCBI Taxonomy" id="49249"/>
    <lineage>
        <taxon>Eukaryota</taxon>
        <taxon>Sar</taxon>
        <taxon>Stramenopiles</taxon>
        <taxon>Ochrophyta</taxon>
        <taxon>Bacillariophyta</taxon>
        <taxon>Mediophyceae</taxon>
        <taxon>Lithodesmiophycidae</taxon>
        <taxon>Lithodesmiales</taxon>
        <taxon>Lithodesmiaceae</taxon>
        <taxon>Ditylum</taxon>
    </lineage>
</organism>
<sequence length="2191" mass="234623">MAKREVTRDNGLGTARTVALLVAASGDIHPDVSEQASSYLRAHMDSRRNVTGASVPSGDNRDDASKPNTEAGEIGQNKNDDVVPSSSPSHALLGQPIALACALLSLVLGDAVAVGIVRNLPATTAPPTLGSQIPHLNESTPVSTRSVVMSMKRRMVNDKISAAIFNFVACRVLDDEPRIFVLAGDANLTKDANSAAPLELAKRIGSLAIAAVSNLLGSGGSISSVGMASSRANPRVESARLLNSLCIRLSAFYDAMISVEEEEEKKSNIRDKHASSDTVATQLHGLLSKALAVSCLVLSGFSSPHTAGLSNQGSLDTRDFSYGVVCTLARSQFAASSTYTIFNRGELSQSSSQVASIATASLIFGCSANDHESLRPRAVAALDALLAAYCRVCDKERAEMQSNETSKDVEIDLSTVSNPWAEVNLTKNDEAASKAARSKLEGLSRSLLPLLWSAAQSNQPKASRLAAARWASDLVKPIDRANACHILCFLAGDVDPTASSVAKEGLGISEALKDGNIVGQSSPSENVLPDFHELVTVLFESKDKTHRNATKLTSSWVPMYEDFSPRGQGATLRLGLMCLLGDLYGGGDDAVEVYVSAICSTILPFKSHRGAALGREFVDLLDECSICLAGCLATSRFARVRIVSSSEKFTLEDISNLAISANSSKARRHLAKTLGLLYEDKKIWGQDNGVSSISLGKWVEACGIARTMDVCASKLNGMQSNLHMAGEIHGAAFLGSRCARAFRLAALGDANTDITDDALINKCWDSVCRIISAMGSGTSNSDEVIGDACSQGISVAFSYDAVDSPVLDRRLYDCSAHALSKLFDALRKYGNGDHTDAMRTTSLARAAGVALAASTSGAGTAADNSATGETAALGPARLQCVEALFALLGSNAFRKDNEISLVVGEALVNYADAYSPEGAVWTRPSGEQAWPEKYDEEFQAELPPHEQVLYRLLRKEIKASNPQKRTSCAPAMFALVGHCSRLVNSNPSFKDRALTLEVLKHLPELQDSFVFLLADPKSKQLSRESCCLGLAACRGLSVAASLVDQAKTSSLDAPSQSHRLNERLLKAFGQTSNFGGSAMQETREQEAARRRQENSDSNNGVGAAAMMMEDFGIDTEVGGTSGMGEAALGAYREMAGAAMSLDRPDVLYSLMLLSVTHTVWYTAGVRDRYNATTLLGKESASGGVNTLEIKEALRPHLAKLIPRLLRACNDPNKQTREQMSALWTGITGGGAEARAVITQHLLTTIDILIQDGTSKLWRARVGACGALADVIVGRSWTELGGGGAVIDDDEIVVEGKSTPAGVRLLQLWRVTTRALDDVRSAVRESGEALARSIRSLTIRLCDPSTTDESGRDIYRSSASRLLLEKESEADAALAAGTALRWLVKHGLNQPCAEATGCCVSCLLGIVDVARPSTLQPVLSELIGSLIMAMSGLEPSALNYLQVRAAGNDPNGLGVDGSYDRLERLRLQMAQTGPIAGALTKCLEMMRFMSLDSQKEVIPHIDSALRCGAGFATRAAAADAVSTLCNTCPSAFKFTGSSSTNSTVRLLRALYFASERERGSAARDKMTHALGSLAELAPGSSVRVLAVRACEKYSASMGSNDDPAARKAAAGCLRSIAVRSSSQFSEGGSSDIWCRRVLPIAFLGQKDEDSKVASLWKDVWEEGGAAANISGRENKSFGVLLQERLLPYLVSECIDALNDVSWSRRVAACAALIDLTNMDVLAPAPRPLQSNGTDMEKDKDFLLRSRRRAHASNLLLSTCVKLIVKSRVWTGKAELVKASVNIAGKWAALGYLDDGSNWALLGWDQKEGKESTCSWVPIMNKVGNWNDLISGDNWFEARDKKAKDMDMNDDVTMESVPAARSVEGEEEEDEPDDTKLNFDDEDKISEDEGAPVISELIHVNEAESLFEGTVTFSGFCRALLEQTIPNAKSSSLSSIDDALPYRAASLQGLSDLLRSLVVYPTEEVDYDNDHRLMYQKYLYTKLAPSLIDLITGDGSDSSAISLRSKQPPLIVARSIDCLASAMWVGIGEPCKETGRVDEYENVVQLSKIFFISCGGKQPAWTVREASALAAACLASKASLVPLRKHETLTALLDCTMHTSKDRKFWRVRYAGLKLLHTLVSRVGSANQHSSVAAVPSNNKCTSNAQADRQLMLEALLPHKEKIIKLARASLSDNEAKVTAVATDICGTVAWWP</sequence>
<protein>
    <recommendedName>
        <fullName evidence="3">Proteasome adapter and scaffold protein ECM29 HEAT-repeat domain-containing protein</fullName>
    </recommendedName>
</protein>
<dbReference type="GO" id="GO:0005737">
    <property type="term" value="C:cytoplasm"/>
    <property type="evidence" value="ECO:0007669"/>
    <property type="project" value="TreeGrafter"/>
</dbReference>
<evidence type="ECO:0000256" key="2">
    <source>
        <dbReference type="SAM" id="MobiDB-lite"/>
    </source>
</evidence>
<dbReference type="InterPro" id="IPR011989">
    <property type="entry name" value="ARM-like"/>
</dbReference>
<dbReference type="GO" id="GO:0060090">
    <property type="term" value="F:molecular adaptor activity"/>
    <property type="evidence" value="ECO:0007669"/>
    <property type="project" value="TreeGrafter"/>
</dbReference>
<evidence type="ECO:0000313" key="4">
    <source>
        <dbReference type="EMBL" id="CAE4616617.1"/>
    </source>
</evidence>
<keyword evidence="1" id="KW-0677">Repeat</keyword>
<dbReference type="InterPro" id="IPR016024">
    <property type="entry name" value="ARM-type_fold"/>
</dbReference>
<dbReference type="Gene3D" id="1.25.10.10">
    <property type="entry name" value="Leucine-rich Repeat Variant"/>
    <property type="match status" value="2"/>
</dbReference>
<evidence type="ECO:0000256" key="1">
    <source>
        <dbReference type="ARBA" id="ARBA00022737"/>
    </source>
</evidence>
<dbReference type="GO" id="GO:0036503">
    <property type="term" value="P:ERAD pathway"/>
    <property type="evidence" value="ECO:0007669"/>
    <property type="project" value="TreeGrafter"/>
</dbReference>
<dbReference type="InterPro" id="IPR055443">
    <property type="entry name" value="HEAT_ECM29"/>
</dbReference>
<proteinExistence type="predicted"/>
<feature type="domain" description="Proteasome adapter and scaffold protein ECM29 HEAT-repeat" evidence="3">
    <location>
        <begin position="1414"/>
        <end position="1592"/>
    </location>
</feature>
<accession>A0A7S4RJX8</accession>
<dbReference type="Pfam" id="PF24492">
    <property type="entry name" value="HEAT_ECM29"/>
    <property type="match status" value="1"/>
</dbReference>
<gene>
    <name evidence="4" type="ORF">DBRI00130_LOCUS19839</name>
</gene>
<evidence type="ECO:0000259" key="3">
    <source>
        <dbReference type="Pfam" id="PF24492"/>
    </source>
</evidence>
<dbReference type="GO" id="GO:0005634">
    <property type="term" value="C:nucleus"/>
    <property type="evidence" value="ECO:0007669"/>
    <property type="project" value="TreeGrafter"/>
</dbReference>
<dbReference type="SUPFAM" id="SSF48371">
    <property type="entry name" value="ARM repeat"/>
    <property type="match status" value="2"/>
</dbReference>